<sequence>MPFYLKPLLPNTPDLGAWPPLRVYTNNTGAQWLSVADLVYLEGEANYTWLHWANGRRLLVTTTLKRVEAQLPPAYFLRLHRRYVVNRQFIEQAKLTFGKPMVHLVGGMHLPISRRRWMVLRSQFTLR</sequence>
<dbReference type="Proteomes" id="UP000436006">
    <property type="component" value="Unassembled WGS sequence"/>
</dbReference>
<comment type="caution">
    <text evidence="2">The sequence shown here is derived from an EMBL/GenBank/DDBJ whole genome shotgun (WGS) entry which is preliminary data.</text>
</comment>
<dbReference type="Pfam" id="PF04397">
    <property type="entry name" value="LytTR"/>
    <property type="match status" value="1"/>
</dbReference>
<evidence type="ECO:0000259" key="1">
    <source>
        <dbReference type="PROSITE" id="PS50930"/>
    </source>
</evidence>
<gene>
    <name evidence="2" type="ORF">GO755_40440</name>
</gene>
<proteinExistence type="predicted"/>
<keyword evidence="3" id="KW-1185">Reference proteome</keyword>
<name>A0A7K1SRB1_9BACT</name>
<dbReference type="PANTHER" id="PTHR37299:SF1">
    <property type="entry name" value="STAGE 0 SPORULATION PROTEIN A HOMOLOG"/>
    <property type="match status" value="1"/>
</dbReference>
<evidence type="ECO:0000313" key="2">
    <source>
        <dbReference type="EMBL" id="MVM36342.1"/>
    </source>
</evidence>
<organism evidence="2 3">
    <name type="scientific">Spirosoma arboris</name>
    <dbReference type="NCBI Taxonomy" id="2682092"/>
    <lineage>
        <taxon>Bacteria</taxon>
        <taxon>Pseudomonadati</taxon>
        <taxon>Bacteroidota</taxon>
        <taxon>Cytophagia</taxon>
        <taxon>Cytophagales</taxon>
        <taxon>Cytophagaceae</taxon>
        <taxon>Spirosoma</taxon>
    </lineage>
</organism>
<evidence type="ECO:0000313" key="3">
    <source>
        <dbReference type="Proteomes" id="UP000436006"/>
    </source>
</evidence>
<feature type="domain" description="HTH LytTR-type" evidence="1">
    <location>
        <begin position="33"/>
        <end position="126"/>
    </location>
</feature>
<dbReference type="EMBL" id="WPIN01000042">
    <property type="protein sequence ID" value="MVM36342.1"/>
    <property type="molecule type" value="Genomic_DNA"/>
</dbReference>
<dbReference type="PROSITE" id="PS50930">
    <property type="entry name" value="HTH_LYTTR"/>
    <property type="match status" value="1"/>
</dbReference>
<dbReference type="InterPro" id="IPR046947">
    <property type="entry name" value="LytR-like"/>
</dbReference>
<dbReference type="Gene3D" id="2.40.50.1020">
    <property type="entry name" value="LytTr DNA-binding domain"/>
    <property type="match status" value="1"/>
</dbReference>
<protein>
    <submittedName>
        <fullName evidence="2">Response regulator receiver protein</fullName>
    </submittedName>
</protein>
<reference evidence="2 3" key="1">
    <citation type="submission" date="2019-12" db="EMBL/GenBank/DDBJ databases">
        <title>Spirosoma sp. HMF4905 genome sequencing and assembly.</title>
        <authorList>
            <person name="Kang H."/>
            <person name="Cha I."/>
            <person name="Kim H."/>
            <person name="Joh K."/>
        </authorList>
    </citation>
    <scope>NUCLEOTIDE SEQUENCE [LARGE SCALE GENOMIC DNA]</scope>
    <source>
        <strain evidence="2 3">HMF4905</strain>
    </source>
</reference>
<accession>A0A7K1SRB1</accession>
<dbReference type="InterPro" id="IPR007492">
    <property type="entry name" value="LytTR_DNA-bd_dom"/>
</dbReference>
<dbReference type="AlphaFoldDB" id="A0A7K1SRB1"/>
<dbReference type="PANTHER" id="PTHR37299">
    <property type="entry name" value="TRANSCRIPTIONAL REGULATOR-RELATED"/>
    <property type="match status" value="1"/>
</dbReference>
<dbReference type="GO" id="GO:0003677">
    <property type="term" value="F:DNA binding"/>
    <property type="evidence" value="ECO:0007669"/>
    <property type="project" value="InterPro"/>
</dbReference>
<dbReference type="SMART" id="SM00850">
    <property type="entry name" value="LytTR"/>
    <property type="match status" value="1"/>
</dbReference>
<dbReference type="GO" id="GO:0000156">
    <property type="term" value="F:phosphorelay response regulator activity"/>
    <property type="evidence" value="ECO:0007669"/>
    <property type="project" value="InterPro"/>
</dbReference>